<gene>
    <name evidence="1" type="ORF">PCOR1329_LOCUS37936</name>
</gene>
<evidence type="ECO:0000313" key="2">
    <source>
        <dbReference type="Proteomes" id="UP001189429"/>
    </source>
</evidence>
<proteinExistence type="predicted"/>
<organism evidence="1 2">
    <name type="scientific">Prorocentrum cordatum</name>
    <dbReference type="NCBI Taxonomy" id="2364126"/>
    <lineage>
        <taxon>Eukaryota</taxon>
        <taxon>Sar</taxon>
        <taxon>Alveolata</taxon>
        <taxon>Dinophyceae</taxon>
        <taxon>Prorocentrales</taxon>
        <taxon>Prorocentraceae</taxon>
        <taxon>Prorocentrum</taxon>
    </lineage>
</organism>
<sequence>MPGRLGGSLGSATGVCPSPILVSAFSLGHGIAMRPEDAGINPDRGEDAYFVDCQLTPWMCEAPFDCIEANENVSDLWRLRWKVAGWDGHSNPKSWCVDDTFWQSTVKECLIDAQPKKAAASRRSLQLSRGGDDEDAKYCFLEKHCVDDEINEHTTAEQAEAACTKRYGDRWKRTGLQDFYTGLKKDARNTSYVFGEAGSLMASRRAAAKSRIACAQGSFHCDVVYCKEAYCSDGAYRSRYAKYLSWDSASD</sequence>
<comment type="caution">
    <text evidence="1">The sequence shown here is derived from an EMBL/GenBank/DDBJ whole genome shotgun (WGS) entry which is preliminary data.</text>
</comment>
<reference evidence="1" key="1">
    <citation type="submission" date="2023-10" db="EMBL/GenBank/DDBJ databases">
        <authorList>
            <person name="Chen Y."/>
            <person name="Shah S."/>
            <person name="Dougan E. K."/>
            <person name="Thang M."/>
            <person name="Chan C."/>
        </authorList>
    </citation>
    <scope>NUCLEOTIDE SEQUENCE [LARGE SCALE GENOMIC DNA]</scope>
</reference>
<dbReference type="EMBL" id="CAUYUJ010014597">
    <property type="protein sequence ID" value="CAK0843661.1"/>
    <property type="molecule type" value="Genomic_DNA"/>
</dbReference>
<accession>A0ABN9TD57</accession>
<keyword evidence="2" id="KW-1185">Reference proteome</keyword>
<evidence type="ECO:0000313" key="1">
    <source>
        <dbReference type="EMBL" id="CAK0843661.1"/>
    </source>
</evidence>
<name>A0ABN9TD57_9DINO</name>
<protein>
    <submittedName>
        <fullName evidence="1">Uncharacterized protein</fullName>
    </submittedName>
</protein>
<dbReference type="Proteomes" id="UP001189429">
    <property type="component" value="Unassembled WGS sequence"/>
</dbReference>